<dbReference type="SUPFAM" id="SSF88723">
    <property type="entry name" value="PIN domain-like"/>
    <property type="match status" value="1"/>
</dbReference>
<dbReference type="EMBL" id="JACYFT010000002">
    <property type="protein sequence ID" value="MBD8050806.1"/>
    <property type="molecule type" value="Genomic_DNA"/>
</dbReference>
<dbReference type="InterPro" id="IPR002716">
    <property type="entry name" value="PIN_dom"/>
</dbReference>
<reference evidence="2" key="1">
    <citation type="submission" date="2020-09" db="EMBL/GenBank/DDBJ databases">
        <title>Genome seq and assembly of Limnohabitants sp.</title>
        <authorList>
            <person name="Chhetri G."/>
        </authorList>
    </citation>
    <scope>NUCLEOTIDE SEQUENCE</scope>
    <source>
        <strain evidence="2">JUR4</strain>
    </source>
</reference>
<dbReference type="Proteomes" id="UP000647424">
    <property type="component" value="Unassembled WGS sequence"/>
</dbReference>
<feature type="domain" description="PIN" evidence="1">
    <location>
        <begin position="22"/>
        <end position="136"/>
    </location>
</feature>
<proteinExistence type="predicted"/>
<evidence type="ECO:0000313" key="2">
    <source>
        <dbReference type="EMBL" id="MBD8050806.1"/>
    </source>
</evidence>
<comment type="caution">
    <text evidence="2">The sequence shown here is derived from an EMBL/GenBank/DDBJ whole genome shotgun (WGS) entry which is preliminary data.</text>
</comment>
<accession>A0A927FGZ5</accession>
<protein>
    <submittedName>
        <fullName evidence="2">PIN domain-containing protein</fullName>
    </submittedName>
</protein>
<dbReference type="CDD" id="cd18692">
    <property type="entry name" value="PIN_VapC-like"/>
    <property type="match status" value="1"/>
</dbReference>
<dbReference type="Gene3D" id="3.40.50.1010">
    <property type="entry name" value="5'-nuclease"/>
    <property type="match status" value="1"/>
</dbReference>
<dbReference type="RefSeq" id="WP_191819287.1">
    <property type="nucleotide sequence ID" value="NZ_JACYFT010000002.1"/>
</dbReference>
<dbReference type="InterPro" id="IPR029060">
    <property type="entry name" value="PIN-like_dom_sf"/>
</dbReference>
<sequence>MIAAEPTPPWSQLLALPKTRCFIDTTVLVYADSTDEPRKQRIAINLLRHLRFERLGVLSTQVLNEYIQVGLRKLGLPHEHLREQLHCYRQLDLSAVTLETVDLALVLLQKHSLSYWDALIVASAHIAGCAVLLTEDMGTGEVLAGVQLINPFAAA</sequence>
<gene>
    <name evidence="2" type="ORF">IC609_09630</name>
</gene>
<dbReference type="AlphaFoldDB" id="A0A927FGZ5"/>
<name>A0A927FGZ5_9BURK</name>
<evidence type="ECO:0000259" key="1">
    <source>
        <dbReference type="Pfam" id="PF01850"/>
    </source>
</evidence>
<keyword evidence="3" id="KW-1185">Reference proteome</keyword>
<dbReference type="Pfam" id="PF01850">
    <property type="entry name" value="PIN"/>
    <property type="match status" value="1"/>
</dbReference>
<evidence type="ECO:0000313" key="3">
    <source>
        <dbReference type="Proteomes" id="UP000647424"/>
    </source>
</evidence>
<organism evidence="2 3">
    <name type="scientific">Limnohabitans radicicola</name>
    <dbReference type="NCBI Taxonomy" id="2771427"/>
    <lineage>
        <taxon>Bacteria</taxon>
        <taxon>Pseudomonadati</taxon>
        <taxon>Pseudomonadota</taxon>
        <taxon>Betaproteobacteria</taxon>
        <taxon>Burkholderiales</taxon>
        <taxon>Comamonadaceae</taxon>
        <taxon>Limnohabitans</taxon>
    </lineage>
</organism>